<dbReference type="Proteomes" id="UP000307164">
    <property type="component" value="Unassembled WGS sequence"/>
</dbReference>
<keyword evidence="1" id="KW-0472">Membrane</keyword>
<dbReference type="InterPro" id="IPR035919">
    <property type="entry name" value="EAL_sf"/>
</dbReference>
<proteinExistence type="predicted"/>
<name>A0A5S3VB08_9GAMM</name>
<evidence type="ECO:0000259" key="2">
    <source>
        <dbReference type="PROSITE" id="PS50883"/>
    </source>
</evidence>
<dbReference type="GO" id="GO:0071111">
    <property type="term" value="F:cyclic-guanylate-specific phosphodiesterase activity"/>
    <property type="evidence" value="ECO:0007669"/>
    <property type="project" value="InterPro"/>
</dbReference>
<keyword evidence="1" id="KW-1133">Transmembrane helix</keyword>
<dbReference type="Pfam" id="PF00563">
    <property type="entry name" value="EAL"/>
    <property type="match status" value="1"/>
</dbReference>
<dbReference type="EMBL" id="PNBX01000031">
    <property type="protein sequence ID" value="TMO68611.1"/>
    <property type="molecule type" value="Genomic_DNA"/>
</dbReference>
<reference evidence="3" key="3">
    <citation type="submission" date="2019-09" db="EMBL/GenBank/DDBJ databases">
        <title>Co-occurence of chitin degradation, pigmentation and bioactivity in marine Pseudoalteromonas.</title>
        <authorList>
            <person name="Sonnenschein E.C."/>
            <person name="Bech P.K."/>
        </authorList>
    </citation>
    <scope>NUCLEOTIDE SEQUENCE</scope>
    <source>
        <strain evidence="3">S3790</strain>
        <strain evidence="5">S3895</strain>
    </source>
</reference>
<protein>
    <submittedName>
        <fullName evidence="3">EAL domain-containing protein</fullName>
    </submittedName>
</protein>
<organism evidence="3 6">
    <name type="scientific">Pseudoalteromonas aurantia</name>
    <dbReference type="NCBI Taxonomy" id="43654"/>
    <lineage>
        <taxon>Bacteria</taxon>
        <taxon>Pseudomonadati</taxon>
        <taxon>Pseudomonadota</taxon>
        <taxon>Gammaproteobacteria</taxon>
        <taxon>Alteromonadales</taxon>
        <taxon>Pseudoalteromonadaceae</taxon>
        <taxon>Pseudoalteromonas</taxon>
    </lineage>
</organism>
<dbReference type="PANTHER" id="PTHR33121:SF80">
    <property type="entry name" value="CYCLIC DI-GMP PHOSPHODIESTERASE PDEL"/>
    <property type="match status" value="1"/>
</dbReference>
<keyword evidence="1" id="KW-0812">Transmembrane</keyword>
<dbReference type="Gene3D" id="3.20.20.450">
    <property type="entry name" value="EAL domain"/>
    <property type="match status" value="1"/>
</dbReference>
<evidence type="ECO:0000256" key="1">
    <source>
        <dbReference type="SAM" id="Phobius"/>
    </source>
</evidence>
<dbReference type="PROSITE" id="PS50883">
    <property type="entry name" value="EAL"/>
    <property type="match status" value="1"/>
</dbReference>
<comment type="caution">
    <text evidence="3">The sequence shown here is derived from an EMBL/GenBank/DDBJ whole genome shotgun (WGS) entry which is preliminary data.</text>
</comment>
<reference evidence="6" key="2">
    <citation type="submission" date="2019-06" db="EMBL/GenBank/DDBJ databases">
        <title>Co-occurence of chitin degradation, pigmentation and bioactivity in marine Pseudoalteromonas.</title>
        <authorList>
            <person name="Sonnenschein E.C."/>
            <person name="Bech P.K."/>
        </authorList>
    </citation>
    <scope>NUCLEOTIDE SEQUENCE [LARGE SCALE GENOMIC DNA]</scope>
    <source>
        <strain evidence="6">S3790</strain>
        <strain evidence="4">S3895</strain>
    </source>
</reference>
<evidence type="ECO:0000313" key="6">
    <source>
        <dbReference type="Proteomes" id="UP000307217"/>
    </source>
</evidence>
<dbReference type="CDD" id="cd01948">
    <property type="entry name" value="EAL"/>
    <property type="match status" value="1"/>
</dbReference>
<feature type="transmembrane region" description="Helical" evidence="1">
    <location>
        <begin position="16"/>
        <end position="36"/>
    </location>
</feature>
<dbReference type="Proteomes" id="UP000307217">
    <property type="component" value="Unassembled WGS sequence"/>
</dbReference>
<gene>
    <name evidence="3" type="ORF">CWC19_08425</name>
    <name evidence="4" type="ORF">CWC20_17010</name>
</gene>
<dbReference type="SMART" id="SM00052">
    <property type="entry name" value="EAL"/>
    <property type="match status" value="1"/>
</dbReference>
<dbReference type="InterPro" id="IPR050706">
    <property type="entry name" value="Cyclic-di-GMP_PDE-like"/>
</dbReference>
<dbReference type="AlphaFoldDB" id="A0A5S3VB08"/>
<dbReference type="PANTHER" id="PTHR33121">
    <property type="entry name" value="CYCLIC DI-GMP PHOSPHODIESTERASE PDEF"/>
    <property type="match status" value="1"/>
</dbReference>
<reference evidence="3 6" key="1">
    <citation type="submission" date="2018-01" db="EMBL/GenBank/DDBJ databases">
        <authorList>
            <person name="Paulsen S."/>
            <person name="Gram L.K."/>
        </authorList>
    </citation>
    <scope>NUCLEOTIDE SEQUENCE [LARGE SCALE GENOMIC DNA]</scope>
    <source>
        <strain evidence="3 6">S3790</strain>
        <strain evidence="4">S3895</strain>
    </source>
</reference>
<evidence type="ECO:0000313" key="5">
    <source>
        <dbReference type="Proteomes" id="UP000307164"/>
    </source>
</evidence>
<dbReference type="OrthoDB" id="675397at2"/>
<feature type="transmembrane region" description="Helical" evidence="1">
    <location>
        <begin position="258"/>
        <end position="280"/>
    </location>
</feature>
<feature type="domain" description="EAL" evidence="2">
    <location>
        <begin position="284"/>
        <end position="532"/>
    </location>
</feature>
<dbReference type="EMBL" id="PNBW01000097">
    <property type="protein sequence ID" value="TMO71667.1"/>
    <property type="molecule type" value="Genomic_DNA"/>
</dbReference>
<accession>A0A5S3VB08</accession>
<dbReference type="SUPFAM" id="SSF141868">
    <property type="entry name" value="EAL domain-like"/>
    <property type="match status" value="1"/>
</dbReference>
<keyword evidence="5" id="KW-1185">Reference proteome</keyword>
<evidence type="ECO:0000313" key="3">
    <source>
        <dbReference type="EMBL" id="TMO68611.1"/>
    </source>
</evidence>
<evidence type="ECO:0000313" key="4">
    <source>
        <dbReference type="EMBL" id="TMO71667.1"/>
    </source>
</evidence>
<sequence>MPKKGKRALNKQIKNIFYAWLACSFVFGVISSVLYIQKKQSSKQHLQHIAHKIQLELNSQIHLVDQFLREAETIQTACNSSTLKLLRQQVFKNPAVSEIGIVNSSGLLACNSFGAVVPAIQTTEPIKAAGLRYHGPIISDYLEMSAFVLARTRTDGYEINVLLPSTWLRGSLNLAQYSYLDFVALVDSLTGVPIILKGQYSLPLDTSLFPLQEEYKGSGLFDDGRNKYIFAKPLTALPQISLLVASNNTDLFKLDTQLLIVITVFYTLSWLMLCILLNYYDKRQMGLKSQLRRAISQHELFNVYQPLIDATTRNVVGVEVLIRWLHPVEGELNPALFIPEAERSGAIVQISIAQIKQALRELAPILVTNPLFKVSFNVNGQLLSNSGYLGILHLASQEIQNLTIELTERDVLSQSEVKSILENIKTWGVEVAIDDFGTGYSGLHYLQSFSIDLLKIDQSFVASIGLDNLQSPVLNAMIDMAGNLNKKLIAEGVETQTQANYLIAHGVTIHQGWLYEKAQKIDSLFELLSDHSQFSSVQRQAG</sequence>
<dbReference type="InterPro" id="IPR001633">
    <property type="entry name" value="EAL_dom"/>
</dbReference>